<organism evidence="1 2">
    <name type="scientific">Plakobranchus ocellatus</name>
    <dbReference type="NCBI Taxonomy" id="259542"/>
    <lineage>
        <taxon>Eukaryota</taxon>
        <taxon>Metazoa</taxon>
        <taxon>Spiralia</taxon>
        <taxon>Lophotrochozoa</taxon>
        <taxon>Mollusca</taxon>
        <taxon>Gastropoda</taxon>
        <taxon>Heterobranchia</taxon>
        <taxon>Euthyneura</taxon>
        <taxon>Panpulmonata</taxon>
        <taxon>Sacoglossa</taxon>
        <taxon>Placobranchoidea</taxon>
        <taxon>Plakobranchidae</taxon>
        <taxon>Plakobranchus</taxon>
    </lineage>
</organism>
<accession>A0AAV4CH26</accession>
<evidence type="ECO:0000313" key="2">
    <source>
        <dbReference type="Proteomes" id="UP000735302"/>
    </source>
</evidence>
<dbReference type="AlphaFoldDB" id="A0AAV4CH26"/>
<proteinExistence type="predicted"/>
<dbReference type="Proteomes" id="UP000735302">
    <property type="component" value="Unassembled WGS sequence"/>
</dbReference>
<reference evidence="1 2" key="1">
    <citation type="journal article" date="2021" name="Elife">
        <title>Chloroplast acquisition without the gene transfer in kleptoplastic sea slugs, Plakobranchus ocellatus.</title>
        <authorList>
            <person name="Maeda T."/>
            <person name="Takahashi S."/>
            <person name="Yoshida T."/>
            <person name="Shimamura S."/>
            <person name="Takaki Y."/>
            <person name="Nagai Y."/>
            <person name="Toyoda A."/>
            <person name="Suzuki Y."/>
            <person name="Arimoto A."/>
            <person name="Ishii H."/>
            <person name="Satoh N."/>
            <person name="Nishiyama T."/>
            <person name="Hasebe M."/>
            <person name="Maruyama T."/>
            <person name="Minagawa J."/>
            <person name="Obokata J."/>
            <person name="Shigenobu S."/>
        </authorList>
    </citation>
    <scope>NUCLEOTIDE SEQUENCE [LARGE SCALE GENOMIC DNA]</scope>
</reference>
<gene>
    <name evidence="1" type="ORF">PoB_005866000</name>
</gene>
<comment type="caution">
    <text evidence="1">The sequence shown here is derived from an EMBL/GenBank/DDBJ whole genome shotgun (WGS) entry which is preliminary data.</text>
</comment>
<keyword evidence="2" id="KW-1185">Reference proteome</keyword>
<sequence>MSSEERDSLVGHYNSLSSKDAQDSLLAALINVGSVKRTRPTQGVVEEAQNPHDHSYKYHVKVMRGGNAVSIQVCIKAFLYTYDEALANKGSNDVVSMISHFIDSYLNPDAIELLLFCDPCAGRNKNWTTFRYMYHLVYIKKRFKKAC</sequence>
<protein>
    <submittedName>
        <fullName evidence="1">Voltage-dependent calcium channel unc-36</fullName>
    </submittedName>
</protein>
<evidence type="ECO:0000313" key="1">
    <source>
        <dbReference type="EMBL" id="GFO32155.1"/>
    </source>
</evidence>
<name>A0AAV4CH26_9GAST</name>
<dbReference type="EMBL" id="BLXT01006566">
    <property type="protein sequence ID" value="GFO32155.1"/>
    <property type="molecule type" value="Genomic_DNA"/>
</dbReference>